<evidence type="ECO:0000313" key="3">
    <source>
        <dbReference type="Proteomes" id="UP000265618"/>
    </source>
</evidence>
<reference evidence="2 3" key="1">
    <citation type="journal article" date="2018" name="PLoS ONE">
        <title>The draft genome of Kipferlia bialata reveals reductive genome evolution in fornicate parasites.</title>
        <authorList>
            <person name="Tanifuji G."/>
            <person name="Takabayashi S."/>
            <person name="Kume K."/>
            <person name="Takagi M."/>
            <person name="Nakayama T."/>
            <person name="Kamikawa R."/>
            <person name="Inagaki Y."/>
            <person name="Hashimoto T."/>
        </authorList>
    </citation>
    <scope>NUCLEOTIDE SEQUENCE [LARGE SCALE GENOMIC DNA]</scope>
    <source>
        <strain evidence="2">NY0173</strain>
    </source>
</reference>
<protein>
    <submittedName>
        <fullName evidence="2">Uncharacterized protein</fullName>
    </submittedName>
</protein>
<organism evidence="2 3">
    <name type="scientific">Kipferlia bialata</name>
    <dbReference type="NCBI Taxonomy" id="797122"/>
    <lineage>
        <taxon>Eukaryota</taxon>
        <taxon>Metamonada</taxon>
        <taxon>Carpediemonas-like organisms</taxon>
        <taxon>Kipferlia</taxon>
    </lineage>
</organism>
<feature type="compositionally biased region" description="Basic and acidic residues" evidence="1">
    <location>
        <begin position="96"/>
        <end position="112"/>
    </location>
</feature>
<keyword evidence="3" id="KW-1185">Reference proteome</keyword>
<dbReference type="Proteomes" id="UP000265618">
    <property type="component" value="Unassembled WGS sequence"/>
</dbReference>
<evidence type="ECO:0000313" key="2">
    <source>
        <dbReference type="EMBL" id="GIQ79668.1"/>
    </source>
</evidence>
<name>A0A9K3CM72_9EUKA</name>
<proteinExistence type="predicted"/>
<comment type="caution">
    <text evidence="2">The sequence shown here is derived from an EMBL/GenBank/DDBJ whole genome shotgun (WGS) entry which is preliminary data.</text>
</comment>
<accession>A0A9K3CM72</accession>
<evidence type="ECO:0000256" key="1">
    <source>
        <dbReference type="SAM" id="MobiDB-lite"/>
    </source>
</evidence>
<sequence length="430" mass="49066">MTTRLEPDTRCLQVYRLVAGNPRIIHLRQPILDHVHRVHLSQKRGPGGSVSPGVTEASGENSCSHKDRTTPAKRRMHDRHGDREARARDRKRRERKKEGGRQQENKLQRERERHMGQFRCTYATASLVLMRLVDEMLSAASGGEHIYRDPTGDLIGFTWLADSVVGYRWLCNKGTGGSALDQPLHAFEMDQMARLVFPFGSNTSQCTDYCDRLIQLKGLVGDLGRLGSKVLESQERTVGRALVPVVTDGAQGPSPGIVVMARLIAAVRKGGGLEKWEREWRVKREAEQKRSQTELVRLSIMLLERYKRVAGQGRRRGRAPGEYIPDTCNYDRYLRGVKEVPKAKIDRLRLFVRDPVQSERLMSRVNAFRKRQVDAMLRWEGERWDDICMHRANTRPLSPPECTAPVRGLVSDPPMRRLSARINASETYRC</sequence>
<gene>
    <name evidence="2" type="ORF">KIPB_000341</name>
</gene>
<feature type="region of interest" description="Disordered" evidence="1">
    <location>
        <begin position="41"/>
        <end position="112"/>
    </location>
</feature>
<dbReference type="EMBL" id="BDIP01000039">
    <property type="protein sequence ID" value="GIQ79668.1"/>
    <property type="molecule type" value="Genomic_DNA"/>
</dbReference>
<dbReference type="AlphaFoldDB" id="A0A9K3CM72"/>